<accession>A0ABD1DNR5</accession>
<dbReference type="PANTHER" id="PTHR48025:SF1">
    <property type="entry name" value="RRM DOMAIN-CONTAINING PROTEIN"/>
    <property type="match status" value="1"/>
</dbReference>
<name>A0ABD1DNR5_CULPP</name>
<evidence type="ECO:0000313" key="5">
    <source>
        <dbReference type="Proteomes" id="UP001562425"/>
    </source>
</evidence>
<reference evidence="4 5" key="1">
    <citation type="submission" date="2024-05" db="EMBL/GenBank/DDBJ databases">
        <title>Culex pipiens pipiens assembly and annotation.</title>
        <authorList>
            <person name="Alout H."/>
            <person name="Durand T."/>
        </authorList>
    </citation>
    <scope>NUCLEOTIDE SEQUENCE [LARGE SCALE GENOMIC DNA]</scope>
    <source>
        <strain evidence="4">HA-2024</strain>
        <tissue evidence="4">Whole body</tissue>
    </source>
</reference>
<dbReference type="SMART" id="SM00360">
    <property type="entry name" value="RRM"/>
    <property type="match status" value="3"/>
</dbReference>
<dbReference type="SUPFAM" id="SSF54928">
    <property type="entry name" value="RNA-binding domain, RBD"/>
    <property type="match status" value="2"/>
</dbReference>
<dbReference type="InterPro" id="IPR000504">
    <property type="entry name" value="RRM_dom"/>
</dbReference>
<proteinExistence type="predicted"/>
<dbReference type="PROSITE" id="PS50102">
    <property type="entry name" value="RRM"/>
    <property type="match status" value="1"/>
</dbReference>
<dbReference type="InterPro" id="IPR012677">
    <property type="entry name" value="Nucleotide-bd_a/b_plait_sf"/>
</dbReference>
<dbReference type="Proteomes" id="UP001562425">
    <property type="component" value="Unassembled WGS sequence"/>
</dbReference>
<dbReference type="GO" id="GO:0003723">
    <property type="term" value="F:RNA binding"/>
    <property type="evidence" value="ECO:0007669"/>
    <property type="project" value="UniProtKB-UniRule"/>
</dbReference>
<dbReference type="Pfam" id="PF00076">
    <property type="entry name" value="RRM_1"/>
    <property type="match status" value="1"/>
</dbReference>
<evidence type="ECO:0000259" key="3">
    <source>
        <dbReference type="PROSITE" id="PS50102"/>
    </source>
</evidence>
<keyword evidence="5" id="KW-1185">Reference proteome</keyword>
<sequence>MPIAKLFVANRSLLALDSSDLAYLIGLYAEVVGINVIQRCAYVHVASRTQAYRVIDELCGRFIRGAQWPPLQVKFQRGGSDDCWKSPPVGRHRVQLADPMWRFVVSNIDPDVDFERVEQLFHPFGVVCWSWRNAYKTYGHVLVQITYRKEQVVALLNGLRLGRHRLTVVVDRSGEPCIHARDPEEVVCLYTNMTSTTLFVKNTAPLSLGAAELASLFGHFADVVGISVKERYAFVDVSSYEQALHVLEQLHGRFVGGAYLPPLQVELAKNPTQNLLVPQRVQTPHRRLDDPIWHFAVDNIAPKLEFAQVLKLFRQLGTVIRWFHESCKFGRVVLQTAHHWSFVVSLLNGTTLAGQELAVSFDAMDDTHFLNSIGWHEEDADIKEFFIGNLVPDGDSYSDVVRAAIQDHCQPWSEVLRFHVVPWQRYGFLRLNCPFGVDEIIRRLNCLVVHGRPVVAAVAHNTVFYFEGMTLVIVVLMTV</sequence>
<dbReference type="AlphaFoldDB" id="A0ABD1DNR5"/>
<dbReference type="EMBL" id="JBEHCU010004953">
    <property type="protein sequence ID" value="KAL1401391.1"/>
    <property type="molecule type" value="Genomic_DNA"/>
</dbReference>
<dbReference type="Gene3D" id="3.30.70.330">
    <property type="match status" value="1"/>
</dbReference>
<evidence type="ECO:0000256" key="1">
    <source>
        <dbReference type="ARBA" id="ARBA00022884"/>
    </source>
</evidence>
<dbReference type="InterPro" id="IPR050502">
    <property type="entry name" value="Euk_RNA-bind_prot"/>
</dbReference>
<gene>
    <name evidence="4" type="ORF">pipiens_006638</name>
</gene>
<protein>
    <recommendedName>
        <fullName evidence="3">RRM domain-containing protein</fullName>
    </recommendedName>
</protein>
<evidence type="ECO:0000313" key="4">
    <source>
        <dbReference type="EMBL" id="KAL1401391.1"/>
    </source>
</evidence>
<organism evidence="4 5">
    <name type="scientific">Culex pipiens pipiens</name>
    <name type="common">Northern house mosquito</name>
    <dbReference type="NCBI Taxonomy" id="38569"/>
    <lineage>
        <taxon>Eukaryota</taxon>
        <taxon>Metazoa</taxon>
        <taxon>Ecdysozoa</taxon>
        <taxon>Arthropoda</taxon>
        <taxon>Hexapoda</taxon>
        <taxon>Insecta</taxon>
        <taxon>Pterygota</taxon>
        <taxon>Neoptera</taxon>
        <taxon>Endopterygota</taxon>
        <taxon>Diptera</taxon>
        <taxon>Nematocera</taxon>
        <taxon>Culicoidea</taxon>
        <taxon>Culicidae</taxon>
        <taxon>Culicinae</taxon>
        <taxon>Culicini</taxon>
        <taxon>Culex</taxon>
        <taxon>Culex</taxon>
    </lineage>
</organism>
<evidence type="ECO:0000256" key="2">
    <source>
        <dbReference type="PROSITE-ProRule" id="PRU00176"/>
    </source>
</evidence>
<feature type="domain" description="RRM" evidence="3">
    <location>
        <begin position="196"/>
        <end position="270"/>
    </location>
</feature>
<dbReference type="InterPro" id="IPR035979">
    <property type="entry name" value="RBD_domain_sf"/>
</dbReference>
<keyword evidence="1 2" id="KW-0694">RNA-binding</keyword>
<dbReference type="CDD" id="cd00590">
    <property type="entry name" value="RRM_SF"/>
    <property type="match status" value="1"/>
</dbReference>
<dbReference type="PANTHER" id="PTHR48025">
    <property type="entry name" value="OS02G0815200 PROTEIN"/>
    <property type="match status" value="1"/>
</dbReference>
<comment type="caution">
    <text evidence="4">The sequence shown here is derived from an EMBL/GenBank/DDBJ whole genome shotgun (WGS) entry which is preliminary data.</text>
</comment>